<dbReference type="EMBL" id="PJZH01000001">
    <property type="protein sequence ID" value="PLR40381.1"/>
    <property type="molecule type" value="Genomic_DNA"/>
</dbReference>
<keyword evidence="3" id="KW-0288">FMN</keyword>
<dbReference type="OrthoDB" id="8523426at2"/>
<dbReference type="InterPro" id="IPR001155">
    <property type="entry name" value="OxRdtase_FMN_N"/>
</dbReference>
<evidence type="ECO:0000256" key="5">
    <source>
        <dbReference type="ARBA" id="ARBA00023002"/>
    </source>
</evidence>
<protein>
    <submittedName>
        <fullName evidence="7">Oxidoreductase</fullName>
    </submittedName>
</protein>
<keyword evidence="2" id="KW-0285">Flavoprotein</keyword>
<keyword evidence="4" id="KW-0521">NADP</keyword>
<sequence>MSQLFTPFRLGSLTLPNRIVIAPMCQYSSDDGKATSWHTIHLGNLALSGAGLLIVEATAVEAVGRITQQDLGLWDDETEQALSGVVKAIREHSTMPLGIQLGHAGRKASCKRPWEGGESIPDGQPGGWKTVAPSAIPYNPEQDETPEAMTQERIDALKEAYVAAAKRADRLGFDLLELHAAHGYLLHQFLSPLSNQRTDQYGGSLQNRMRLVLEVYQALRDAFPADKPIGVRISATDWVEEGGWDLEQSVALAKALDELGCSYIHVSSGGNATAQKISVSPNYQVPFADRIRQAVKMPVIAVGLITEPEQADAIVATGQADLVALARGILYDPRWPWHAAAKLGAKAIAPPQYKRCEPHALKGLFNDK</sequence>
<dbReference type="GO" id="GO:0010181">
    <property type="term" value="F:FMN binding"/>
    <property type="evidence" value="ECO:0007669"/>
    <property type="project" value="InterPro"/>
</dbReference>
<dbReference type="AlphaFoldDB" id="A0A2N5ECX3"/>
<organism evidence="7 8">
    <name type="scientific">Chimaeribacter coloradensis</name>
    <dbReference type="NCBI Taxonomy" id="2060068"/>
    <lineage>
        <taxon>Bacteria</taxon>
        <taxon>Pseudomonadati</taxon>
        <taxon>Pseudomonadota</taxon>
        <taxon>Gammaproteobacteria</taxon>
        <taxon>Enterobacterales</taxon>
        <taxon>Yersiniaceae</taxon>
        <taxon>Chimaeribacter</taxon>
    </lineage>
</organism>
<evidence type="ECO:0000256" key="1">
    <source>
        <dbReference type="ARBA" id="ARBA00001917"/>
    </source>
</evidence>
<dbReference type="InterPro" id="IPR044152">
    <property type="entry name" value="YqjM-like"/>
</dbReference>
<evidence type="ECO:0000256" key="3">
    <source>
        <dbReference type="ARBA" id="ARBA00022643"/>
    </source>
</evidence>
<dbReference type="GO" id="GO:0050661">
    <property type="term" value="F:NADP binding"/>
    <property type="evidence" value="ECO:0007669"/>
    <property type="project" value="InterPro"/>
</dbReference>
<proteinExistence type="predicted"/>
<accession>A0A2N5ECX3</accession>
<dbReference type="PANTHER" id="PTHR43303:SF4">
    <property type="entry name" value="NADPH DEHYDROGENASE C23G7.10C-RELATED"/>
    <property type="match status" value="1"/>
</dbReference>
<keyword evidence="8" id="KW-1185">Reference proteome</keyword>
<dbReference type="PANTHER" id="PTHR43303">
    <property type="entry name" value="NADPH DEHYDROGENASE C23G7.10C-RELATED"/>
    <property type="match status" value="1"/>
</dbReference>
<dbReference type="SUPFAM" id="SSF51395">
    <property type="entry name" value="FMN-linked oxidoreductases"/>
    <property type="match status" value="1"/>
</dbReference>
<evidence type="ECO:0000313" key="8">
    <source>
        <dbReference type="Proteomes" id="UP000234503"/>
    </source>
</evidence>
<dbReference type="Proteomes" id="UP000234503">
    <property type="component" value="Unassembled WGS sequence"/>
</dbReference>
<dbReference type="InterPro" id="IPR013785">
    <property type="entry name" value="Aldolase_TIM"/>
</dbReference>
<evidence type="ECO:0000259" key="6">
    <source>
        <dbReference type="Pfam" id="PF00724"/>
    </source>
</evidence>
<name>A0A2N5ECX3_9GAMM</name>
<gene>
    <name evidence="7" type="ORF">CYR32_01170</name>
</gene>
<dbReference type="Gene3D" id="3.20.20.70">
    <property type="entry name" value="Aldolase class I"/>
    <property type="match status" value="1"/>
</dbReference>
<dbReference type="Pfam" id="PF00724">
    <property type="entry name" value="Oxidored_FMN"/>
    <property type="match status" value="1"/>
</dbReference>
<keyword evidence="5" id="KW-0560">Oxidoreductase</keyword>
<comment type="cofactor">
    <cofactor evidence="1">
        <name>FMN</name>
        <dbReference type="ChEBI" id="CHEBI:58210"/>
    </cofactor>
</comment>
<evidence type="ECO:0000256" key="4">
    <source>
        <dbReference type="ARBA" id="ARBA00022857"/>
    </source>
</evidence>
<evidence type="ECO:0000256" key="2">
    <source>
        <dbReference type="ARBA" id="ARBA00022630"/>
    </source>
</evidence>
<dbReference type="GO" id="GO:0003959">
    <property type="term" value="F:NADPH dehydrogenase activity"/>
    <property type="evidence" value="ECO:0007669"/>
    <property type="project" value="InterPro"/>
</dbReference>
<feature type="domain" description="NADH:flavin oxidoreductase/NADH oxidase N-terminal" evidence="6">
    <location>
        <begin position="3"/>
        <end position="341"/>
    </location>
</feature>
<reference evidence="7 8" key="1">
    <citation type="submission" date="2017-12" db="EMBL/GenBank/DDBJ databases">
        <title>Characterization of six clinical isolates of Enterochimera gen. nov., a novel genus of the Yersiniaciae family and the three species Enterochimera arupensis sp. nov., Enterochimera coloradensis sp. nov, and Enterochimera californica sp. nov.</title>
        <authorList>
            <person name="Rossi A."/>
            <person name="Fisher M."/>
        </authorList>
    </citation>
    <scope>NUCLEOTIDE SEQUENCE [LARGE SCALE GENOMIC DNA]</scope>
    <source>
        <strain evidence="8">2016-Iso4</strain>
    </source>
</reference>
<dbReference type="CDD" id="cd02932">
    <property type="entry name" value="OYE_YqiM_FMN"/>
    <property type="match status" value="1"/>
</dbReference>
<evidence type="ECO:0000313" key="7">
    <source>
        <dbReference type="EMBL" id="PLR40381.1"/>
    </source>
</evidence>
<comment type="caution">
    <text evidence="7">The sequence shown here is derived from an EMBL/GenBank/DDBJ whole genome shotgun (WGS) entry which is preliminary data.</text>
</comment>
<dbReference type="RefSeq" id="WP_101821714.1">
    <property type="nucleotide sequence ID" value="NZ_PJZH01000001.1"/>
</dbReference>